<gene>
    <name evidence="1" type="ORF">NIES23_40810</name>
</gene>
<dbReference type="EMBL" id="AP018216">
    <property type="protein sequence ID" value="BAY71264.1"/>
    <property type="molecule type" value="Genomic_DNA"/>
</dbReference>
<reference evidence="1 2" key="1">
    <citation type="submission" date="2017-06" db="EMBL/GenBank/DDBJ databases">
        <title>Genome sequencing of cyanobaciteial culture collection at National Institute for Environmental Studies (NIES).</title>
        <authorList>
            <person name="Hirose Y."/>
            <person name="Shimura Y."/>
            <person name="Fujisawa T."/>
            <person name="Nakamura Y."/>
            <person name="Kawachi M."/>
        </authorList>
    </citation>
    <scope>NUCLEOTIDE SEQUENCE [LARGE SCALE GENOMIC DNA]</scope>
    <source>
        <strain evidence="1 2">NIES-23</strain>
    </source>
</reference>
<dbReference type="SUPFAM" id="SSF53067">
    <property type="entry name" value="Actin-like ATPase domain"/>
    <property type="match status" value="1"/>
</dbReference>
<dbReference type="InterPro" id="IPR043129">
    <property type="entry name" value="ATPase_NBD"/>
</dbReference>
<proteinExistence type="predicted"/>
<sequence length="1331" mass="147912">MTSRTDEIQKLIADIDNLLNSNGKRLSRLLSSQAQEPKEVLERVRNFLVSLQGSETLENEPNHNSLLLTKFVEQGQNQSAPQPHQPHQEDNNIPFQQLKNELSELIQPLQGEITALLQERTILAQEIRQLEQKRLQNYSLSQQLANQEQIITDFLQVLMSRLLPVLTPQMTEGGVNPTSYNSSNSARLDLPPAMAQTFWESSEQGDRLTQLTKELDQRLLSLDGTVNVVFEALQRNINTYHESLSQALARMHSTGLQSEQLMGGFINNWTQSLQQLSNFQPSAPKEENSSPTAPPSLSIPVHTVIEVSTPADSSSPVALEESTSTVEFDQELVTQTDTDELDAVLLQLGVDAPLSLENPDNLTTLLPNSWEFANDEVDLIYASLFGNDNFAGESLEVSPDLITPDLLELNVDDSPPVMESNFLAEEDTAAIMPDVWFDQSDTDLFDFSDTPETESTEVPAEALITSLLLDQPEADLFDFNDTPTPENPVVLTQSTDLPIEPEVPLNIPVLPEIEPVQPNSTDTITSLVDIEFAEDLADVSVLLEQTNVLQIAQDIEVITPHEQPEHQADNYIPASPQENLLSSEVTQLVTAPDISLNEEQWLQLHQDLAKLDDYASSESAPVTELKVADTVADHQEKPPQPPITEKSNVVAFSVPEVNQTSVTPPAANVLNFTTTTEKATEIPSAGQEDIADSVNHAVNKNTDTKSRSDDSVWYLGIDLGTTGISAALLNRSTGVVHPIYWSTEAQPGANSFQQSFRLPAEVYLPTASVPQATSEQEVTDIKNHLYSVQLKPYLQVAIPYKNEQQRWEPVLQFNESSAGPLIWVVRSLSKLLLTLKADRYSTTQGLIATAVGLNQRTFHGIVSNIAGIICNCPSSWSEQYRFNVREALLTSKLVQHPQQVFFVEEAIASLLSFIDGGNGQVVQLSTHQGLSPAKNSDHSLVGNTLIMNIGGTATEMALVDIPDNLSQLTHNNFMLHSFAYASKGIEQDIICQLLASPKYRKARWESPEDTQKITSNPWQWQPSMPGLDRMQWESLGLEALELPRLGEPDVPARIRLQQHLESSLLGQAVLDAALALKLILQHQESFTLELADQRWVLQRRELESQVFVPFARRLNRELNKLLVARGIPTEAINQAILTGGVANLGVVNLWLRQKLPNAKIIQDSYLGENGAPNCSRVACGLALLPLHSQVLEESRHQYTDYFLFTELLRLLPNRTLSFNEVLQLFEGRGINTNICQQRLLAFLEGELPAGLIPASPESTWLTKHSLSNIDYQAMSTTGYANANTQLFEKQGNLTYRPNFQQLQALHRYLDTIKASTQQSLEEPYTVDFAYV</sequence>
<dbReference type="Proteomes" id="UP000217507">
    <property type="component" value="Chromosome"/>
</dbReference>
<evidence type="ECO:0000313" key="1">
    <source>
        <dbReference type="EMBL" id="BAY71264.1"/>
    </source>
</evidence>
<protein>
    <submittedName>
        <fullName evidence="1">Uncharacterized protein</fullName>
    </submittedName>
</protein>
<organism evidence="1 2">
    <name type="scientific">Trichormus variabilis NIES-23</name>
    <dbReference type="NCBI Taxonomy" id="1973479"/>
    <lineage>
        <taxon>Bacteria</taxon>
        <taxon>Bacillati</taxon>
        <taxon>Cyanobacteriota</taxon>
        <taxon>Cyanophyceae</taxon>
        <taxon>Nostocales</taxon>
        <taxon>Nostocaceae</taxon>
        <taxon>Trichormus</taxon>
    </lineage>
</organism>
<evidence type="ECO:0000313" key="2">
    <source>
        <dbReference type="Proteomes" id="UP000217507"/>
    </source>
</evidence>
<name>A0A1Z4KQK7_ANAVA</name>
<accession>A0A1Z4KQK7</accession>